<sequence>MKRYYEKYWTAVLAVLCVQLCFPQSSLPVMDEIKACRLGITYDKTSHLIFPSEIRYADLGSGLLMAAKAEDANNVLRVKAAVRDFEQQTNLSVITTDGRFYSFDVHYDPNPKILGYNIGANGNAGSQSTLFEELGESSPSTAESVMKRIYDNDKRVIRHIRTRNAGAEFRLNGIYVHDGKYYFHIALYNSTNVPYRIDFLNFKIADRNKARRTAVQQKAISPLRVYRPAGEIKAGGSERCVYVLDLFTLTDGKLLLIEIYEKNGGRQQTLKIKNSDLLKACLPDTP</sequence>
<dbReference type="NCBIfam" id="TIGR03780">
    <property type="entry name" value="Bac_Flav_CT_N"/>
    <property type="match status" value="1"/>
</dbReference>
<dbReference type="Proteomes" id="UP000006694">
    <property type="component" value="Chromosome"/>
</dbReference>
<dbReference type="GeneID" id="31765913"/>
<reference evidence="1 2" key="1">
    <citation type="journal article" date="2009" name="Appl. Environ. Microbiol.">
        <title>Novel features of the polysaccharide-digesting gliding bacterium Flavobacterium johnsoniae as revealed by genome sequence analysis.</title>
        <authorList>
            <person name="McBride M.J."/>
            <person name="Xie G."/>
            <person name="Martens E.C."/>
            <person name="Lapidus A."/>
            <person name="Henrissat B."/>
            <person name="Rhodes R.G."/>
            <person name="Goltsman E."/>
            <person name="Wang W."/>
            <person name="Xu J."/>
            <person name="Hunnicutt D.W."/>
            <person name="Staroscik A.M."/>
            <person name="Hoover T.R."/>
            <person name="Cheng Y.Q."/>
            <person name="Stein J.L."/>
        </authorList>
    </citation>
    <scope>NUCLEOTIDE SEQUENCE [LARGE SCALE GENOMIC DNA]</scope>
    <source>
        <strain evidence="2">ATCC 17061 / DSM 2064 / JCM 8514 / BCRC 14874 / CCUG 350202 / NBRC 14942 / NCIMB 11054 / UW101</strain>
    </source>
</reference>
<dbReference type="eggNOG" id="COG3504">
    <property type="taxonomic scope" value="Bacteria"/>
</dbReference>
<dbReference type="RefSeq" id="WP_008463834.1">
    <property type="nucleotide sequence ID" value="NC_009441.1"/>
</dbReference>
<dbReference type="HOGENOM" id="CLU_059718_0_0_10"/>
<proteinExistence type="predicted"/>
<organism evidence="1 2">
    <name type="scientific">Flavobacterium johnsoniae (strain ATCC 17061 / DSM 2064 / JCM 8514 / BCRC 14874 / CCUG 350202 / NBRC 14942 / NCIMB 11054 / UW101)</name>
    <name type="common">Cytophaga johnsonae</name>
    <dbReference type="NCBI Taxonomy" id="376686"/>
    <lineage>
        <taxon>Bacteria</taxon>
        <taxon>Pseudomonadati</taxon>
        <taxon>Bacteroidota</taxon>
        <taxon>Flavobacteriia</taxon>
        <taxon>Flavobacteriales</taxon>
        <taxon>Flavobacteriaceae</taxon>
        <taxon>Flavobacterium</taxon>
    </lineage>
</organism>
<accession>A5FFK8</accession>
<dbReference type="EMBL" id="CP000685">
    <property type="protein sequence ID" value="ABQ06020.1"/>
    <property type="molecule type" value="Genomic_DNA"/>
</dbReference>
<name>A5FFK8_FLAJ1</name>
<dbReference type="KEGG" id="fjo:Fjoh_2999"/>
<gene>
    <name evidence="1" type="ordered locus">Fjoh_2999</name>
</gene>
<dbReference type="Pfam" id="PF13595">
    <property type="entry name" value="DUF4138"/>
    <property type="match status" value="1"/>
</dbReference>
<dbReference type="STRING" id="376686.Fjoh_2999"/>
<keyword evidence="2" id="KW-1185">Reference proteome</keyword>
<evidence type="ECO:0000313" key="1">
    <source>
        <dbReference type="EMBL" id="ABQ06020.1"/>
    </source>
</evidence>
<dbReference type="AlphaFoldDB" id="A5FFK8"/>
<protein>
    <submittedName>
        <fullName evidence="1">Bacteroides conjugative transposon TraN-like protein</fullName>
    </submittedName>
</protein>
<dbReference type="InterPro" id="IPR022298">
    <property type="entry name" value="Conjug_transposon_TraN"/>
</dbReference>
<evidence type="ECO:0000313" key="2">
    <source>
        <dbReference type="Proteomes" id="UP000006694"/>
    </source>
</evidence>
<dbReference type="OrthoDB" id="1038500at2"/>